<gene>
    <name evidence="5" type="ORF">ERS137967_02967</name>
    <name evidence="6" type="ORF">QVN42_15430</name>
</gene>
<dbReference type="InterPro" id="IPR004360">
    <property type="entry name" value="Glyas_Fos-R_dOase_dom"/>
</dbReference>
<sequence>MDNWAVLVPELVVRDIKKSIYFWCEIIGFNIRYDRPEQGFAYLDREGAQIMLEQYQGKDDHWLTAPFGKTLGNGVNFQIEVTEVAPILARLEQANWPLFQPCADVWHRANEIEIGLRQCLVQDPDGYLLRLAQNIGKRAIID</sequence>
<dbReference type="RefSeq" id="WP_049600464.1">
    <property type="nucleotide sequence ID" value="NZ_CPYD01000012.1"/>
</dbReference>
<dbReference type="CDD" id="cd08349">
    <property type="entry name" value="BLMA_like"/>
    <property type="match status" value="1"/>
</dbReference>
<dbReference type="Gene3D" id="3.10.180.10">
    <property type="entry name" value="2,3-Dihydroxybiphenyl 1,2-Dioxygenase, domain 1"/>
    <property type="match status" value="1"/>
</dbReference>
<accession>A0AAW7K0A5</accession>
<feature type="domain" description="VOC" evidence="4">
    <location>
        <begin position="5"/>
        <end position="134"/>
    </location>
</feature>
<keyword evidence="7" id="KW-1185">Reference proteome</keyword>
<evidence type="ECO:0000313" key="6">
    <source>
        <dbReference type="EMBL" id="MDN0088747.1"/>
    </source>
</evidence>
<dbReference type="Proteomes" id="UP001167864">
    <property type="component" value="Unassembled WGS sequence"/>
</dbReference>
<evidence type="ECO:0000256" key="1">
    <source>
        <dbReference type="ARBA" id="ARBA00011051"/>
    </source>
</evidence>
<evidence type="ECO:0000313" key="7">
    <source>
        <dbReference type="Proteomes" id="UP000040578"/>
    </source>
</evidence>
<reference evidence="5 7" key="1">
    <citation type="submission" date="2015-03" db="EMBL/GenBank/DDBJ databases">
        <authorList>
            <consortium name="Pathogen Informatics"/>
            <person name="Murphy D."/>
        </authorList>
    </citation>
    <scope>NUCLEOTIDE SEQUENCE [LARGE SCALE GENOMIC DNA]</scope>
    <source>
        <strain evidence="7">type strain: CIP110231</strain>
        <strain evidence="5">Type strain: CIP110231</strain>
    </source>
</reference>
<name>A0AAW7K0A5_9GAMM</name>
<evidence type="ECO:0000259" key="4">
    <source>
        <dbReference type="PROSITE" id="PS51819"/>
    </source>
</evidence>
<dbReference type="EMBL" id="JAUEHU010000016">
    <property type="protein sequence ID" value="MDN0088747.1"/>
    <property type="molecule type" value="Genomic_DNA"/>
</dbReference>
<dbReference type="EMBL" id="CPYD01000012">
    <property type="protein sequence ID" value="CNE95994.1"/>
    <property type="molecule type" value="Genomic_DNA"/>
</dbReference>
<dbReference type="GO" id="GO:0046677">
    <property type="term" value="P:response to antibiotic"/>
    <property type="evidence" value="ECO:0007669"/>
    <property type="project" value="UniProtKB-KW"/>
</dbReference>
<comment type="similarity">
    <text evidence="1">Belongs to the bleomycin resistance protein family.</text>
</comment>
<organism evidence="6 8">
    <name type="scientific">Yersinia nurmii</name>
    <dbReference type="NCBI Taxonomy" id="685706"/>
    <lineage>
        <taxon>Bacteria</taxon>
        <taxon>Pseudomonadati</taxon>
        <taxon>Pseudomonadota</taxon>
        <taxon>Gammaproteobacteria</taxon>
        <taxon>Enterobacterales</taxon>
        <taxon>Yersiniaceae</taxon>
        <taxon>Yersinia</taxon>
    </lineage>
</organism>
<evidence type="ECO:0000256" key="2">
    <source>
        <dbReference type="ARBA" id="ARBA00021572"/>
    </source>
</evidence>
<evidence type="ECO:0000313" key="5">
    <source>
        <dbReference type="EMBL" id="CNE95994.1"/>
    </source>
</evidence>
<dbReference type="PROSITE" id="PS51819">
    <property type="entry name" value="VOC"/>
    <property type="match status" value="1"/>
</dbReference>
<reference evidence="6" key="2">
    <citation type="submission" date="2023-06" db="EMBL/GenBank/DDBJ databases">
        <authorList>
            <person name="Polev D.E."/>
            <person name="Saitova A.T."/>
            <person name="Bogumilchik E.A."/>
            <person name="Kokorina G.I."/>
            <person name="Voskresenskaia E.A."/>
        </authorList>
    </citation>
    <scope>NUCLEOTIDE SEQUENCE</scope>
    <source>
        <strain evidence="6">2145 StPb PI</strain>
    </source>
</reference>
<protein>
    <recommendedName>
        <fullName evidence="2">Bleomycin resistance protein</fullName>
    </recommendedName>
</protein>
<dbReference type="Pfam" id="PF00903">
    <property type="entry name" value="Glyoxalase"/>
    <property type="match status" value="1"/>
</dbReference>
<comment type="caution">
    <text evidence="6">The sequence shown here is derived from an EMBL/GenBank/DDBJ whole genome shotgun (WGS) entry which is preliminary data.</text>
</comment>
<evidence type="ECO:0000256" key="3">
    <source>
        <dbReference type="ARBA" id="ARBA00023251"/>
    </source>
</evidence>
<proteinExistence type="inferred from homology"/>
<dbReference type="SUPFAM" id="SSF54593">
    <property type="entry name" value="Glyoxalase/Bleomycin resistance protein/Dihydroxybiphenyl dioxygenase"/>
    <property type="match status" value="1"/>
</dbReference>
<dbReference type="InterPro" id="IPR029068">
    <property type="entry name" value="Glyas_Bleomycin-R_OHBP_Dase"/>
</dbReference>
<dbReference type="InterPro" id="IPR037523">
    <property type="entry name" value="VOC_core"/>
</dbReference>
<dbReference type="Proteomes" id="UP000040578">
    <property type="component" value="Unassembled WGS sequence"/>
</dbReference>
<evidence type="ECO:0000313" key="8">
    <source>
        <dbReference type="Proteomes" id="UP001167864"/>
    </source>
</evidence>
<dbReference type="AlphaFoldDB" id="A0AAW7K0A5"/>
<keyword evidence="3" id="KW-0046">Antibiotic resistance</keyword>
<dbReference type="InterPro" id="IPR000335">
    <property type="entry name" value="Bleomycin-R"/>
</dbReference>